<dbReference type="InterPro" id="IPR003400">
    <property type="entry name" value="ExbD"/>
</dbReference>
<evidence type="ECO:0000256" key="7">
    <source>
        <dbReference type="RuleBase" id="RU003879"/>
    </source>
</evidence>
<gene>
    <name evidence="9" type="ORF">FHK82_00235</name>
</gene>
<keyword evidence="4 7" id="KW-0812">Transmembrane</keyword>
<evidence type="ECO:0000256" key="3">
    <source>
        <dbReference type="ARBA" id="ARBA00022475"/>
    </source>
</evidence>
<sequence>MVSEPKRHSNVVLNLTPLIDIVFLLLVFFMLTAHFIEEERIDIQLPKASSSDPLENDQYVTVHLTPQGELYVDGVITELSDLTEVIKGALHSPEKNFVRLKGDQQAQFGKAVQIIDAVRLAGADALDIQTEKP</sequence>
<keyword evidence="3" id="KW-1003">Cell membrane</keyword>
<dbReference type="AlphaFoldDB" id="A0A558DGL6"/>
<evidence type="ECO:0000313" key="9">
    <source>
        <dbReference type="EMBL" id="TVT60175.1"/>
    </source>
</evidence>
<accession>A0A558DGL6</accession>
<evidence type="ECO:0000256" key="4">
    <source>
        <dbReference type="ARBA" id="ARBA00022692"/>
    </source>
</evidence>
<keyword evidence="6 8" id="KW-0472">Membrane</keyword>
<dbReference type="PANTHER" id="PTHR30558:SF3">
    <property type="entry name" value="BIOPOLYMER TRANSPORT PROTEIN EXBD-RELATED"/>
    <property type="match status" value="1"/>
</dbReference>
<dbReference type="GO" id="GO:0022857">
    <property type="term" value="F:transmembrane transporter activity"/>
    <property type="evidence" value="ECO:0007669"/>
    <property type="project" value="InterPro"/>
</dbReference>
<comment type="similarity">
    <text evidence="2 7">Belongs to the ExbD/TolR family.</text>
</comment>
<name>A0A558DGL6_9GAMM</name>
<comment type="subcellular location">
    <subcellularLocation>
        <location evidence="1">Cell membrane</location>
        <topology evidence="1">Single-pass membrane protein</topology>
    </subcellularLocation>
    <subcellularLocation>
        <location evidence="7">Cell membrane</location>
        <topology evidence="7">Single-pass type II membrane protein</topology>
    </subcellularLocation>
</comment>
<proteinExistence type="inferred from homology"/>
<protein>
    <submittedName>
        <fullName evidence="9">Biopolymer transporter ExbD</fullName>
    </submittedName>
</protein>
<evidence type="ECO:0000256" key="2">
    <source>
        <dbReference type="ARBA" id="ARBA00005811"/>
    </source>
</evidence>
<evidence type="ECO:0000256" key="6">
    <source>
        <dbReference type="ARBA" id="ARBA00023136"/>
    </source>
</evidence>
<reference evidence="9 10" key="1">
    <citation type="submission" date="2019-07" db="EMBL/GenBank/DDBJ databases">
        <title>The pathways for chlorine oxyanion respiration interact through the shared metabolite chlorate.</title>
        <authorList>
            <person name="Barnum T.P."/>
            <person name="Cheng Y."/>
            <person name="Hill K.A."/>
            <person name="Lucas L.N."/>
            <person name="Carlson H.K."/>
            <person name="Coates J.D."/>
        </authorList>
    </citation>
    <scope>NUCLEOTIDE SEQUENCE [LARGE SCALE GENOMIC DNA]</scope>
    <source>
        <strain evidence="9">BK-3</strain>
    </source>
</reference>
<evidence type="ECO:0000313" key="10">
    <source>
        <dbReference type="Proteomes" id="UP000317355"/>
    </source>
</evidence>
<keyword evidence="7" id="KW-0813">Transport</keyword>
<keyword evidence="5 8" id="KW-1133">Transmembrane helix</keyword>
<feature type="transmembrane region" description="Helical" evidence="8">
    <location>
        <begin position="12"/>
        <end position="36"/>
    </location>
</feature>
<dbReference type="EMBL" id="VMRY01000001">
    <property type="protein sequence ID" value="TVT60175.1"/>
    <property type="molecule type" value="Genomic_DNA"/>
</dbReference>
<dbReference type="Gene3D" id="3.30.420.270">
    <property type="match status" value="1"/>
</dbReference>
<evidence type="ECO:0000256" key="1">
    <source>
        <dbReference type="ARBA" id="ARBA00004162"/>
    </source>
</evidence>
<evidence type="ECO:0000256" key="8">
    <source>
        <dbReference type="SAM" id="Phobius"/>
    </source>
</evidence>
<dbReference type="GO" id="GO:0005886">
    <property type="term" value="C:plasma membrane"/>
    <property type="evidence" value="ECO:0007669"/>
    <property type="project" value="UniProtKB-SubCell"/>
</dbReference>
<dbReference type="PANTHER" id="PTHR30558">
    <property type="entry name" value="EXBD MEMBRANE COMPONENT OF PMF-DRIVEN MACROMOLECULE IMPORT SYSTEM"/>
    <property type="match status" value="1"/>
</dbReference>
<dbReference type="Proteomes" id="UP000317355">
    <property type="component" value="Unassembled WGS sequence"/>
</dbReference>
<comment type="caution">
    <text evidence="9">The sequence shown here is derived from an EMBL/GenBank/DDBJ whole genome shotgun (WGS) entry which is preliminary data.</text>
</comment>
<organism evidence="9 10">
    <name type="scientific">Sedimenticola thiotaurini</name>
    <dbReference type="NCBI Taxonomy" id="1543721"/>
    <lineage>
        <taxon>Bacteria</taxon>
        <taxon>Pseudomonadati</taxon>
        <taxon>Pseudomonadota</taxon>
        <taxon>Gammaproteobacteria</taxon>
        <taxon>Chromatiales</taxon>
        <taxon>Sedimenticolaceae</taxon>
        <taxon>Sedimenticola</taxon>
    </lineage>
</organism>
<keyword evidence="7" id="KW-0653">Protein transport</keyword>
<dbReference type="GO" id="GO:0015031">
    <property type="term" value="P:protein transport"/>
    <property type="evidence" value="ECO:0007669"/>
    <property type="project" value="UniProtKB-KW"/>
</dbReference>
<dbReference type="Pfam" id="PF02472">
    <property type="entry name" value="ExbD"/>
    <property type="match status" value="1"/>
</dbReference>
<evidence type="ECO:0000256" key="5">
    <source>
        <dbReference type="ARBA" id="ARBA00022989"/>
    </source>
</evidence>
<dbReference type="STRING" id="1543721.AAY24_10780"/>